<comment type="caution">
    <text evidence="5">The sequence shown here is derived from an EMBL/GenBank/DDBJ whole genome shotgun (WGS) entry which is preliminary data.</text>
</comment>
<name>A0A7C6EBY1_UNCW3</name>
<dbReference type="PRINTS" id="PR00830">
    <property type="entry name" value="ENDOLAPTASE"/>
</dbReference>
<dbReference type="InterPro" id="IPR008269">
    <property type="entry name" value="Lon_proteolytic"/>
</dbReference>
<sequence>MKDINVLKRFEVPKEKLRWRCDPARLGFKTTDELTASTKIVGQRRAVEALKMGLEIESLGYNIFVTGPVGTGRTATVKHLLAEIEKDKKTPDDKCYVNNFKNPDMPRLIRLPAGKGKRFQKDMNNLIDYLVKNIPLILESERYQKQKTEIVEGFKEQGSAKVREFEKKVAQAGFTLVQTVPFARPELVFVLEKTPVKIADLAAAVEEKKLSKEEYEKIKQKYLALTEELSAIFNEIKEFEKRAREALVNLDQDMIKPLVAERISEIQKHYKNEKVNEYLSEVETSILENLDLFRSPEAQSSTTPTSPAPVIDPFLEYRVNVIVDNSDAKGAPVIFETAPSYKNLFGTIERVWDRSGQWRTDFTKIKAGSLLRADGGYLVIEARDALIEPGVWPALKRTLRDRVMDIQSYDPYSFLALSALKPEPIEISVKVIMIGDAYLYSLLYVYDEDFAKVFKIRADFDWTMNLNDEALLQYSTVIKTIAEKEKLRPFDQSGVAAVIEYGVRLAGRKNKISTRFNIIADILKEANYLAGKENAKVVTQKYVDEAIEKRIDRVRLIEEKIQEMIEQGLILIDTEGSVIGQVNGLSVYDTGEYSFGRPSRITAKTAVGTQGIINIEREAQLSGRIHDKGVLILSGYLRDKYAQDKPLVMSGSICFEQSYEGVEGDSASSTEIYALLSSLAELPIRQDIAVTGSVNQKGEIQPIGGVNQKIEGFYDVCKAKGLTGKQGVIIPKQNIEDLMLRKDVAKAIEQGKFHLYAVETIDQGIEILTGVKAGEKNKDGEYPPGTVNYLVNKKLVQLAENWKRFRAEAKEES</sequence>
<dbReference type="SUPFAM" id="SSF52540">
    <property type="entry name" value="P-loop containing nucleoside triphosphate hydrolases"/>
    <property type="match status" value="1"/>
</dbReference>
<dbReference type="Gene3D" id="1.10.8.60">
    <property type="match status" value="1"/>
</dbReference>
<organism evidence="5">
    <name type="scientific">candidate division WOR-3 bacterium</name>
    <dbReference type="NCBI Taxonomy" id="2052148"/>
    <lineage>
        <taxon>Bacteria</taxon>
        <taxon>Bacteria division WOR-3</taxon>
    </lineage>
</organism>
<dbReference type="PANTHER" id="PTHR10046">
    <property type="entry name" value="ATP DEPENDENT LON PROTEASE FAMILY MEMBER"/>
    <property type="match status" value="1"/>
</dbReference>
<dbReference type="Gene3D" id="3.30.230.10">
    <property type="match status" value="1"/>
</dbReference>
<dbReference type="GO" id="GO:0006508">
    <property type="term" value="P:proteolysis"/>
    <property type="evidence" value="ECO:0007669"/>
    <property type="project" value="UniProtKB-KW"/>
</dbReference>
<keyword evidence="5" id="KW-0547">Nucleotide-binding</keyword>
<dbReference type="InterPro" id="IPR027417">
    <property type="entry name" value="P-loop_NTPase"/>
</dbReference>
<dbReference type="Pfam" id="PF05362">
    <property type="entry name" value="Lon_C"/>
    <property type="match status" value="1"/>
</dbReference>
<reference evidence="5" key="1">
    <citation type="journal article" date="2020" name="mSystems">
        <title>Genome- and Community-Level Interaction Insights into Carbon Utilization and Element Cycling Functions of Hydrothermarchaeota in Hydrothermal Sediment.</title>
        <authorList>
            <person name="Zhou Z."/>
            <person name="Liu Y."/>
            <person name="Xu W."/>
            <person name="Pan J."/>
            <person name="Luo Z.H."/>
            <person name="Li M."/>
        </authorList>
    </citation>
    <scope>NUCLEOTIDE SEQUENCE [LARGE SCALE GENOMIC DNA]</scope>
    <source>
        <strain evidence="5">SpSt-876</strain>
    </source>
</reference>
<dbReference type="Pfam" id="PF20437">
    <property type="entry name" value="LonC_helical"/>
    <property type="match status" value="1"/>
</dbReference>
<dbReference type="GO" id="GO:0004176">
    <property type="term" value="F:ATP-dependent peptidase activity"/>
    <property type="evidence" value="ECO:0007669"/>
    <property type="project" value="UniProtKB-UniRule"/>
</dbReference>
<evidence type="ECO:0000313" key="5">
    <source>
        <dbReference type="EMBL" id="HHS51420.1"/>
    </source>
</evidence>
<dbReference type="GO" id="GO:0030163">
    <property type="term" value="P:protein catabolic process"/>
    <property type="evidence" value="ECO:0007669"/>
    <property type="project" value="InterPro"/>
</dbReference>
<dbReference type="EC" id="3.4.21.53" evidence="2"/>
<dbReference type="InterPro" id="IPR041699">
    <property type="entry name" value="AAA_32"/>
</dbReference>
<comment type="similarity">
    <text evidence="2">Belongs to the peptidase S16 family.</text>
</comment>
<dbReference type="GO" id="GO:0004252">
    <property type="term" value="F:serine-type endopeptidase activity"/>
    <property type="evidence" value="ECO:0007669"/>
    <property type="project" value="UniProtKB-UniRule"/>
</dbReference>
<keyword evidence="1 2" id="KW-0645">Protease</keyword>
<feature type="domain" description="Lon proteolytic" evidence="4">
    <location>
        <begin position="576"/>
        <end position="771"/>
    </location>
</feature>
<proteinExistence type="inferred from homology"/>
<keyword evidence="2" id="KW-0720">Serine protease</keyword>
<dbReference type="InterPro" id="IPR046844">
    <property type="entry name" value="Lon-like_helical"/>
</dbReference>
<dbReference type="InterPro" id="IPR027065">
    <property type="entry name" value="Lon_Prtase"/>
</dbReference>
<dbReference type="Gene3D" id="3.40.50.300">
    <property type="entry name" value="P-loop containing nucleotide triphosphate hydrolases"/>
    <property type="match status" value="2"/>
</dbReference>
<evidence type="ECO:0000256" key="2">
    <source>
        <dbReference type="PROSITE-ProRule" id="PRU01122"/>
    </source>
</evidence>
<dbReference type="PROSITE" id="PS51786">
    <property type="entry name" value="LON_PROTEOLYTIC"/>
    <property type="match status" value="1"/>
</dbReference>
<dbReference type="InterPro" id="IPR046843">
    <property type="entry name" value="LonB_AAA-LID"/>
</dbReference>
<feature type="active site" evidence="2">
    <location>
        <position position="709"/>
    </location>
</feature>
<dbReference type="Pfam" id="PF13654">
    <property type="entry name" value="AAA_32"/>
    <property type="match status" value="1"/>
</dbReference>
<keyword evidence="2" id="KW-0378">Hydrolase</keyword>
<keyword evidence="5" id="KW-0067">ATP-binding</keyword>
<dbReference type="SUPFAM" id="SSF54211">
    <property type="entry name" value="Ribosomal protein S5 domain 2-like"/>
    <property type="match status" value="1"/>
</dbReference>
<accession>A0A7C6EBY1</accession>
<feature type="active site" evidence="2">
    <location>
        <position position="666"/>
    </location>
</feature>
<dbReference type="InterPro" id="IPR014721">
    <property type="entry name" value="Ribsml_uS5_D2-typ_fold_subgr"/>
</dbReference>
<protein>
    <recommendedName>
        <fullName evidence="2">endopeptidase La</fullName>
        <ecNumber evidence="2">3.4.21.53</ecNumber>
    </recommendedName>
</protein>
<dbReference type="EMBL" id="DTLI01000022">
    <property type="protein sequence ID" value="HHS51420.1"/>
    <property type="molecule type" value="Genomic_DNA"/>
</dbReference>
<dbReference type="AlphaFoldDB" id="A0A7C6EBY1"/>
<dbReference type="InterPro" id="IPR020568">
    <property type="entry name" value="Ribosomal_Su5_D2-typ_SF"/>
</dbReference>
<dbReference type="GO" id="GO:0005524">
    <property type="term" value="F:ATP binding"/>
    <property type="evidence" value="ECO:0007669"/>
    <property type="project" value="UniProtKB-KW"/>
</dbReference>
<feature type="coiled-coil region" evidence="3">
    <location>
        <begin position="201"/>
        <end position="242"/>
    </location>
</feature>
<dbReference type="Pfam" id="PF20436">
    <property type="entry name" value="LonB_AAA-LID"/>
    <property type="match status" value="1"/>
</dbReference>
<evidence type="ECO:0000259" key="4">
    <source>
        <dbReference type="PROSITE" id="PS51786"/>
    </source>
</evidence>
<evidence type="ECO:0000256" key="3">
    <source>
        <dbReference type="SAM" id="Coils"/>
    </source>
</evidence>
<gene>
    <name evidence="5" type="ORF">ENW73_00935</name>
</gene>
<evidence type="ECO:0000256" key="1">
    <source>
        <dbReference type="ARBA" id="ARBA00022670"/>
    </source>
</evidence>
<comment type="catalytic activity">
    <reaction evidence="2">
        <text>Hydrolysis of proteins in presence of ATP.</text>
        <dbReference type="EC" id="3.4.21.53"/>
    </reaction>
</comment>
<keyword evidence="3" id="KW-0175">Coiled coil</keyword>